<comment type="caution">
    <text evidence="1">The sequence shown here is derived from an EMBL/GenBank/DDBJ whole genome shotgun (WGS) entry which is preliminary data.</text>
</comment>
<dbReference type="InterPro" id="IPR014859">
    <property type="entry name" value="Phage_TAC_4"/>
</dbReference>
<sequence>MKISDFATRQRANQGEKMFLSLPDGTKTEEYLIVRGVDSDAYNQARSEASRRVFSLKEDDDPSPVVEENRFNLMTSLVAGWSLEEEFSEANLRDLLKECPQIGDQINQFAANRAEFFRKKPEKSSTTADTRKS</sequence>
<reference evidence="1" key="1">
    <citation type="submission" date="2018-06" db="EMBL/GenBank/DDBJ databases">
        <authorList>
            <person name="Ashton P.M."/>
            <person name="Dallman T."/>
            <person name="Nair S."/>
            <person name="De Pinna E."/>
            <person name="Peters T."/>
            <person name="Grant K."/>
        </authorList>
    </citation>
    <scope>NUCLEOTIDE SEQUENCE [LARGE SCALE GENOMIC DNA]</scope>
    <source>
        <strain evidence="1">449454</strain>
    </source>
</reference>
<gene>
    <name evidence="1" type="ORF">DOI44_24105</name>
</gene>
<dbReference type="AlphaFoldDB" id="A0A5U8JHY0"/>
<dbReference type="EMBL" id="AAGTPA010000041">
    <property type="protein sequence ID" value="EBR8436028.1"/>
    <property type="molecule type" value="Genomic_DNA"/>
</dbReference>
<dbReference type="Proteomes" id="UP000839597">
    <property type="component" value="Unassembled WGS sequence"/>
</dbReference>
<evidence type="ECO:0000313" key="1">
    <source>
        <dbReference type="EMBL" id="EBR8436028.1"/>
    </source>
</evidence>
<accession>A0A5U8JHY0</accession>
<dbReference type="Pfam" id="PF08748">
    <property type="entry name" value="Phage_TAC_4"/>
    <property type="match status" value="1"/>
</dbReference>
<organism evidence="1">
    <name type="scientific">Salmonella enterica subsp. enterica serovar Panama</name>
    <dbReference type="NCBI Taxonomy" id="29472"/>
    <lineage>
        <taxon>Bacteria</taxon>
        <taxon>Pseudomonadati</taxon>
        <taxon>Pseudomonadota</taxon>
        <taxon>Gammaproteobacteria</taxon>
        <taxon>Enterobacterales</taxon>
        <taxon>Enterobacteriaceae</taxon>
        <taxon>Salmonella</taxon>
    </lineage>
</organism>
<evidence type="ECO:0008006" key="2">
    <source>
        <dbReference type="Google" id="ProtNLM"/>
    </source>
</evidence>
<name>A0A5U8JHY0_SALET</name>
<protein>
    <recommendedName>
        <fullName evidence="2">Phage tail assembly protein</fullName>
    </recommendedName>
</protein>
<proteinExistence type="predicted"/>